<feature type="compositionally biased region" description="Basic and acidic residues" evidence="1">
    <location>
        <begin position="63"/>
        <end position="73"/>
    </location>
</feature>
<feature type="compositionally biased region" description="Basic and acidic residues" evidence="1">
    <location>
        <begin position="80"/>
        <end position="92"/>
    </location>
</feature>
<keyword evidence="4" id="KW-1185">Reference proteome</keyword>
<protein>
    <submittedName>
        <fullName evidence="3">Uncharacterized protein</fullName>
    </submittedName>
</protein>
<feature type="region of interest" description="Disordered" evidence="1">
    <location>
        <begin position="371"/>
        <end position="493"/>
    </location>
</feature>
<feature type="chain" id="PRO_5045353946" evidence="2">
    <location>
        <begin position="24"/>
        <end position="493"/>
    </location>
</feature>
<reference evidence="3" key="1">
    <citation type="submission" date="2021-12" db="EMBL/GenBank/DDBJ databases">
        <authorList>
            <person name="King R."/>
        </authorList>
    </citation>
    <scope>NUCLEOTIDE SEQUENCE</scope>
</reference>
<sequence length="493" mass="56631">MERLLFLILTICIASSILETTVADSVLSAVLTPTDETKSSRQARSYYDTRYGTGRPYERIEYDRPSRCGRCQDDRDDDDYDRRRDRFDDDRRGNHKPTYGSRYDRNKGDQDDDDRRYSTDRTNPKNGTEDEGDKDKKQFDDKDRRPSGGRRDRDRDRDRDRGRYDDRDRYRHDYYDRFLGDRYNRDRYDRPPYDDPYRERRPLYDRYDDRNSFGGRFDNYGYGGYRRPAYSDRYDRVGAYDDSFGGYGPTAGRGPHDSFRPWDETYRGQAGWDAGGRGYYFASGRPDAAPAPSTAWGRPEYARPQYTDSGWQNVGYSPSAGYRDPLDYRGTGYDNTGYGATGGAGYGAGTGGTGYGAGTGGYSGWRNVGRPYRDESGIPKGDDRDIEPSRYQNYDHSGRQPSSYDQQSNRQPPTYSQQGNRQPPTYGDQSNRQPQTYGQQSSRQPSYNGQAYSQPVNVASHSSTTQNTNYLFEREDNTVATKVEDATTKSISS</sequence>
<proteinExistence type="predicted"/>
<feature type="compositionally biased region" description="Basic and acidic residues" evidence="1">
    <location>
        <begin position="133"/>
        <end position="165"/>
    </location>
</feature>
<name>A0ABN8EAK0_CHISP</name>
<feature type="compositionally biased region" description="Basic and acidic residues" evidence="1">
    <location>
        <begin position="472"/>
        <end position="487"/>
    </location>
</feature>
<organism evidence="3 4">
    <name type="scientific">Chilo suppressalis</name>
    <name type="common">Asiatic rice borer moth</name>
    <dbReference type="NCBI Taxonomy" id="168631"/>
    <lineage>
        <taxon>Eukaryota</taxon>
        <taxon>Metazoa</taxon>
        <taxon>Ecdysozoa</taxon>
        <taxon>Arthropoda</taxon>
        <taxon>Hexapoda</taxon>
        <taxon>Insecta</taxon>
        <taxon>Pterygota</taxon>
        <taxon>Neoptera</taxon>
        <taxon>Endopterygota</taxon>
        <taxon>Lepidoptera</taxon>
        <taxon>Glossata</taxon>
        <taxon>Ditrysia</taxon>
        <taxon>Pyraloidea</taxon>
        <taxon>Crambidae</taxon>
        <taxon>Crambinae</taxon>
        <taxon>Chilo</taxon>
    </lineage>
</organism>
<evidence type="ECO:0000313" key="4">
    <source>
        <dbReference type="Proteomes" id="UP001153292"/>
    </source>
</evidence>
<gene>
    <name evidence="3" type="ORF">CHILSU_LOCUS1294</name>
</gene>
<feature type="compositionally biased region" description="Basic and acidic residues" evidence="1">
    <location>
        <begin position="371"/>
        <end position="388"/>
    </location>
</feature>
<keyword evidence="2" id="KW-0732">Signal</keyword>
<feature type="region of interest" description="Disordered" evidence="1">
    <location>
        <begin position="63"/>
        <end position="165"/>
    </location>
</feature>
<evidence type="ECO:0000256" key="1">
    <source>
        <dbReference type="SAM" id="MobiDB-lite"/>
    </source>
</evidence>
<feature type="compositionally biased region" description="Polar residues" evidence="1">
    <location>
        <begin position="390"/>
        <end position="470"/>
    </location>
</feature>
<dbReference type="Proteomes" id="UP001153292">
    <property type="component" value="Chromosome 11"/>
</dbReference>
<feature type="compositionally biased region" description="Basic and acidic residues" evidence="1">
    <location>
        <begin position="102"/>
        <end position="123"/>
    </location>
</feature>
<feature type="signal peptide" evidence="2">
    <location>
        <begin position="1"/>
        <end position="23"/>
    </location>
</feature>
<dbReference type="EMBL" id="OU963904">
    <property type="protein sequence ID" value="CAH0669321.1"/>
    <property type="molecule type" value="Genomic_DNA"/>
</dbReference>
<evidence type="ECO:0000313" key="3">
    <source>
        <dbReference type="EMBL" id="CAH0669321.1"/>
    </source>
</evidence>
<accession>A0ABN8EAK0</accession>
<evidence type="ECO:0000256" key="2">
    <source>
        <dbReference type="SAM" id="SignalP"/>
    </source>
</evidence>